<dbReference type="PANTHER" id="PTHR46060:SF2">
    <property type="entry name" value="HISTONE-LYSINE N-METHYLTRANSFERASE SETMAR"/>
    <property type="match status" value="1"/>
</dbReference>
<dbReference type="GO" id="GO:0046975">
    <property type="term" value="F:histone H3K36 methyltransferase activity"/>
    <property type="evidence" value="ECO:0007669"/>
    <property type="project" value="TreeGrafter"/>
</dbReference>
<feature type="domain" description="Mos1 transposase HTH" evidence="2">
    <location>
        <begin position="11"/>
        <end position="56"/>
    </location>
</feature>
<organism evidence="3 4">
    <name type="scientific">Ancylostoma ceylanicum</name>
    <dbReference type="NCBI Taxonomy" id="53326"/>
    <lineage>
        <taxon>Eukaryota</taxon>
        <taxon>Metazoa</taxon>
        <taxon>Ecdysozoa</taxon>
        <taxon>Nematoda</taxon>
        <taxon>Chromadorea</taxon>
        <taxon>Rhabditida</taxon>
        <taxon>Rhabditina</taxon>
        <taxon>Rhabditomorpha</taxon>
        <taxon>Strongyloidea</taxon>
        <taxon>Ancylostomatidae</taxon>
        <taxon>Ancylostomatinae</taxon>
        <taxon>Ancylostoma</taxon>
    </lineage>
</organism>
<comment type="caution">
    <text evidence="3">The sequence shown here is derived from an EMBL/GenBank/DDBJ whole genome shotgun (WGS) entry which is preliminary data.</text>
</comment>
<dbReference type="GO" id="GO:0015074">
    <property type="term" value="P:DNA integration"/>
    <property type="evidence" value="ECO:0007669"/>
    <property type="project" value="TreeGrafter"/>
</dbReference>
<dbReference type="GO" id="GO:0031297">
    <property type="term" value="P:replication fork processing"/>
    <property type="evidence" value="ECO:0007669"/>
    <property type="project" value="TreeGrafter"/>
</dbReference>
<dbReference type="GO" id="GO:0003690">
    <property type="term" value="F:double-stranded DNA binding"/>
    <property type="evidence" value="ECO:0007669"/>
    <property type="project" value="TreeGrafter"/>
</dbReference>
<feature type="region of interest" description="Disordered" evidence="1">
    <location>
        <begin position="195"/>
        <end position="214"/>
    </location>
</feature>
<dbReference type="GO" id="GO:0005634">
    <property type="term" value="C:nucleus"/>
    <property type="evidence" value="ECO:0007669"/>
    <property type="project" value="TreeGrafter"/>
</dbReference>
<gene>
    <name evidence="3" type="primary">Acey_s0074.g828</name>
    <name evidence="3" type="ORF">Y032_0074g828</name>
</gene>
<dbReference type="GO" id="GO:0042800">
    <property type="term" value="F:histone H3K4 methyltransferase activity"/>
    <property type="evidence" value="ECO:0007669"/>
    <property type="project" value="TreeGrafter"/>
</dbReference>
<dbReference type="Pfam" id="PF17906">
    <property type="entry name" value="HTH_48"/>
    <property type="match status" value="1"/>
</dbReference>
<dbReference type="Proteomes" id="UP000024635">
    <property type="component" value="Unassembled WGS sequence"/>
</dbReference>
<dbReference type="Gene3D" id="1.10.10.1450">
    <property type="match status" value="1"/>
</dbReference>
<dbReference type="PANTHER" id="PTHR46060">
    <property type="entry name" value="MARINER MOS1 TRANSPOSASE-LIKE PROTEIN"/>
    <property type="match status" value="1"/>
</dbReference>
<dbReference type="EMBL" id="JARK01001410">
    <property type="protein sequence ID" value="EYC06672.1"/>
    <property type="molecule type" value="Genomic_DNA"/>
</dbReference>
<proteinExistence type="predicted"/>
<evidence type="ECO:0000256" key="1">
    <source>
        <dbReference type="SAM" id="MobiDB-lite"/>
    </source>
</evidence>
<reference evidence="4" key="1">
    <citation type="journal article" date="2015" name="Nat. Genet.">
        <title>The genome and transcriptome of the zoonotic hookworm Ancylostoma ceylanicum identify infection-specific gene families.</title>
        <authorList>
            <person name="Schwarz E.M."/>
            <person name="Hu Y."/>
            <person name="Antoshechkin I."/>
            <person name="Miller M.M."/>
            <person name="Sternberg P.W."/>
            <person name="Aroian R.V."/>
        </authorList>
    </citation>
    <scope>NUCLEOTIDE SEQUENCE</scope>
    <source>
        <strain evidence="4">HY135</strain>
    </source>
</reference>
<protein>
    <recommendedName>
        <fullName evidence="2">Mos1 transposase HTH domain-containing protein</fullName>
    </recommendedName>
</protein>
<dbReference type="InterPro" id="IPR041426">
    <property type="entry name" value="Mos1_HTH"/>
</dbReference>
<dbReference type="GO" id="GO:0044774">
    <property type="term" value="P:mitotic DNA integrity checkpoint signaling"/>
    <property type="evidence" value="ECO:0007669"/>
    <property type="project" value="TreeGrafter"/>
</dbReference>
<dbReference type="InterPro" id="IPR052709">
    <property type="entry name" value="Transposase-MT_Hybrid"/>
</dbReference>
<accession>A0A016TVL2</accession>
<sequence length="252" mass="29404">MSSTNREIRRRICIWYEYKLGSSVAMAKENLDRVFGEAALSQSSIRRWYRKFREGDESLEVNTERYSLVDDDELEMLRKDNPQMKVTDLAERFGVRPSTIWNHLGRIAKGKKMKFIAEKHEACKLLWFQPVSAVQLIAKPKKKKHHPGAIPQQIVFRSTVIPEADIKKRELAEEVQETNNVEGMAYYEEVVLSTPPRCSGQSRDDGPNEEHSTAVKEEMEALLTGIHFEYCYESSMWRKTIEDKFIRQEDQN</sequence>
<dbReference type="GO" id="GO:0000014">
    <property type="term" value="F:single-stranded DNA endodeoxyribonuclease activity"/>
    <property type="evidence" value="ECO:0007669"/>
    <property type="project" value="TreeGrafter"/>
</dbReference>
<dbReference type="InterPro" id="IPR036388">
    <property type="entry name" value="WH-like_DNA-bd_sf"/>
</dbReference>
<dbReference type="OrthoDB" id="5866656at2759"/>
<dbReference type="GO" id="GO:0000729">
    <property type="term" value="P:DNA double-strand break processing"/>
    <property type="evidence" value="ECO:0007669"/>
    <property type="project" value="TreeGrafter"/>
</dbReference>
<dbReference type="GO" id="GO:0000793">
    <property type="term" value="C:condensed chromosome"/>
    <property type="evidence" value="ECO:0007669"/>
    <property type="project" value="TreeGrafter"/>
</dbReference>
<dbReference type="GO" id="GO:0003697">
    <property type="term" value="F:single-stranded DNA binding"/>
    <property type="evidence" value="ECO:0007669"/>
    <property type="project" value="TreeGrafter"/>
</dbReference>
<dbReference type="GO" id="GO:0006303">
    <property type="term" value="P:double-strand break repair via nonhomologous end joining"/>
    <property type="evidence" value="ECO:0007669"/>
    <property type="project" value="TreeGrafter"/>
</dbReference>
<name>A0A016TVL2_9BILA</name>
<dbReference type="GO" id="GO:0035861">
    <property type="term" value="C:site of double-strand break"/>
    <property type="evidence" value="ECO:0007669"/>
    <property type="project" value="TreeGrafter"/>
</dbReference>
<dbReference type="AlphaFoldDB" id="A0A016TVL2"/>
<dbReference type="GO" id="GO:0044547">
    <property type="term" value="F:DNA topoisomerase binding"/>
    <property type="evidence" value="ECO:0007669"/>
    <property type="project" value="TreeGrafter"/>
</dbReference>
<dbReference type="STRING" id="53326.A0A016TVL2"/>
<feature type="compositionally biased region" description="Basic and acidic residues" evidence="1">
    <location>
        <begin position="202"/>
        <end position="214"/>
    </location>
</feature>
<dbReference type="Gene3D" id="1.10.10.10">
    <property type="entry name" value="Winged helix-like DNA-binding domain superfamily/Winged helix DNA-binding domain"/>
    <property type="match status" value="1"/>
</dbReference>
<evidence type="ECO:0000313" key="4">
    <source>
        <dbReference type="Proteomes" id="UP000024635"/>
    </source>
</evidence>
<evidence type="ECO:0000313" key="3">
    <source>
        <dbReference type="EMBL" id="EYC06672.1"/>
    </source>
</evidence>
<keyword evidence="4" id="KW-1185">Reference proteome</keyword>
<evidence type="ECO:0000259" key="2">
    <source>
        <dbReference type="Pfam" id="PF17906"/>
    </source>
</evidence>